<dbReference type="EMBL" id="SSMQ01000069">
    <property type="protein sequence ID" value="TKC98348.1"/>
    <property type="molecule type" value="Genomic_DNA"/>
</dbReference>
<keyword evidence="1" id="KW-1133">Transmembrane helix</keyword>
<dbReference type="AlphaFoldDB" id="A0A4U1IWE8"/>
<evidence type="ECO:0000256" key="1">
    <source>
        <dbReference type="SAM" id="Phobius"/>
    </source>
</evidence>
<evidence type="ECO:0008006" key="4">
    <source>
        <dbReference type="Google" id="ProtNLM"/>
    </source>
</evidence>
<keyword evidence="3" id="KW-1185">Reference proteome</keyword>
<evidence type="ECO:0000313" key="2">
    <source>
        <dbReference type="EMBL" id="TKC98348.1"/>
    </source>
</evidence>
<keyword evidence="1" id="KW-0472">Membrane</keyword>
<reference evidence="2 3" key="1">
    <citation type="submission" date="2019-04" db="EMBL/GenBank/DDBJ databases">
        <authorList>
            <person name="Li Y."/>
            <person name="Wang J."/>
        </authorList>
    </citation>
    <scope>NUCLEOTIDE SEQUENCE [LARGE SCALE GENOMIC DNA]</scope>
    <source>
        <strain evidence="2 3">DSM 14668</strain>
    </source>
</reference>
<keyword evidence="1" id="KW-0812">Transmembrane</keyword>
<feature type="transmembrane region" description="Helical" evidence="1">
    <location>
        <begin position="347"/>
        <end position="366"/>
    </location>
</feature>
<accession>A0A4U1IWE8</accession>
<proteinExistence type="predicted"/>
<dbReference type="InterPro" id="IPR011009">
    <property type="entry name" value="Kinase-like_dom_sf"/>
</dbReference>
<dbReference type="RefSeq" id="WP_136934648.1">
    <property type="nucleotide sequence ID" value="NZ_SSMQ01000069.1"/>
</dbReference>
<organism evidence="2 3">
    <name type="scientific">Polyangium fumosum</name>
    <dbReference type="NCBI Taxonomy" id="889272"/>
    <lineage>
        <taxon>Bacteria</taxon>
        <taxon>Pseudomonadati</taxon>
        <taxon>Myxococcota</taxon>
        <taxon>Polyangia</taxon>
        <taxon>Polyangiales</taxon>
        <taxon>Polyangiaceae</taxon>
        <taxon>Polyangium</taxon>
    </lineage>
</organism>
<dbReference type="Proteomes" id="UP000309215">
    <property type="component" value="Unassembled WGS sequence"/>
</dbReference>
<dbReference type="SUPFAM" id="SSF56112">
    <property type="entry name" value="Protein kinase-like (PK-like)"/>
    <property type="match status" value="1"/>
</dbReference>
<comment type="caution">
    <text evidence="2">The sequence shown here is derived from an EMBL/GenBank/DDBJ whole genome shotgun (WGS) entry which is preliminary data.</text>
</comment>
<name>A0A4U1IWE8_9BACT</name>
<dbReference type="Gene3D" id="1.10.510.10">
    <property type="entry name" value="Transferase(Phosphotransferase) domain 1"/>
    <property type="match status" value="1"/>
</dbReference>
<gene>
    <name evidence="2" type="ORF">E8A74_41370</name>
</gene>
<dbReference type="OrthoDB" id="5481427at2"/>
<protein>
    <recommendedName>
        <fullName evidence="4">Protein kinase domain-containing protein</fullName>
    </recommendedName>
</protein>
<sequence length="521" mass="53887">MSITPGTLRAELEARRASGRTFDLRESLSVLVPLCTEIQELHREGKALFVHPSAILYTGSAVSLLEDKAEGLPVLPSDRACIAPESRKGTPGDARASVFSIGSILYEMLTGGSVGPGMKRPTDVVPDLPASLEMILGKALVADAKHRPADLGALAQALHNVAPGASIAPPPTDAGLDDGVEVDVAMSLIPPATTTGGVAIPAAPRAPNIPGAPAVQARPAAPVNDGPFPIAVVKAPEVRNANDPTQRLADLKAALESDPRPRYVVIKDGMDHGPFSAVEVLQQIATGNFLGENPLRDSILNEERFIKDWEQFAPYAEQAKLNRDIKQEKKNLEAVVVAERKGTQYKALIGLAVIGVLGAGFAGWLLSVRGSKNETKEVQGDSVVAVEVDAGLGKGKGGPAGGGAVGGGGGGKYPVLGGGMSCEGARSKYIEDYSKDAPPDLSAGSFGNVLNRGNYLNSCSVPPSTEVSICAAVQNGRAVGVTVTSKPSNPGINSCVAGQVRALSFPAHPRLDVTHTTFAAN</sequence>
<evidence type="ECO:0000313" key="3">
    <source>
        <dbReference type="Proteomes" id="UP000309215"/>
    </source>
</evidence>